<dbReference type="PROSITE" id="PS51278">
    <property type="entry name" value="GATASE_TYPE_2"/>
    <property type="match status" value="1"/>
</dbReference>
<evidence type="ECO:0000256" key="7">
    <source>
        <dbReference type="ARBA" id="ARBA00022888"/>
    </source>
</evidence>
<comment type="pathway">
    <text evidence="1">Amino-acid biosynthesis; L-asparagine biosynthesis; L-asparagine from L-aspartate (L-Gln route): step 1/1.</text>
</comment>
<dbReference type="Proteomes" id="UP001439008">
    <property type="component" value="Unassembled WGS sequence"/>
</dbReference>
<dbReference type="EC" id="6.3.5.4" evidence="2"/>
<dbReference type="Gene3D" id="3.60.20.10">
    <property type="entry name" value="Glutamine Phosphoribosylpyrophosphate, subunit 1, domain 1"/>
    <property type="match status" value="1"/>
</dbReference>
<gene>
    <name evidence="12" type="ORF">MHBO_000138</name>
</gene>
<reference evidence="12 13" key="1">
    <citation type="journal article" date="2024" name="BMC Biol.">
        <title>Comparative genomics of Ascetosporea gives new insight into the evolutionary basis for animal parasitism in Rhizaria.</title>
        <authorList>
            <person name="Hiltunen Thoren M."/>
            <person name="Onut-Brannstrom I."/>
            <person name="Alfjorden A."/>
            <person name="Peckova H."/>
            <person name="Swords F."/>
            <person name="Hooper C."/>
            <person name="Holzer A.S."/>
            <person name="Bass D."/>
            <person name="Burki F."/>
        </authorList>
    </citation>
    <scope>NUCLEOTIDE SEQUENCE [LARGE SCALE GENOMIC DNA]</scope>
    <source>
        <strain evidence="12">20-A016</strain>
    </source>
</reference>
<protein>
    <recommendedName>
        <fullName evidence="2">asparagine synthase (glutamine-hydrolyzing)</fullName>
        <ecNumber evidence="2">6.3.5.4</ecNumber>
    </recommendedName>
    <alternativeName>
        <fullName evidence="8">Glutamine-dependent asparagine synthetase</fullName>
    </alternativeName>
</protein>
<comment type="caution">
    <text evidence="12">The sequence shown here is derived from an EMBL/GenBank/DDBJ whole genome shotgun (WGS) entry which is preliminary data.</text>
</comment>
<evidence type="ECO:0000256" key="4">
    <source>
        <dbReference type="ARBA" id="ARBA00022605"/>
    </source>
</evidence>
<evidence type="ECO:0000256" key="1">
    <source>
        <dbReference type="ARBA" id="ARBA00005187"/>
    </source>
</evidence>
<comment type="catalytic activity">
    <reaction evidence="9">
        <text>L-aspartate + L-glutamine + ATP + H2O = L-asparagine + L-glutamate + AMP + diphosphate + H(+)</text>
        <dbReference type="Rhea" id="RHEA:12228"/>
        <dbReference type="ChEBI" id="CHEBI:15377"/>
        <dbReference type="ChEBI" id="CHEBI:15378"/>
        <dbReference type="ChEBI" id="CHEBI:29985"/>
        <dbReference type="ChEBI" id="CHEBI:29991"/>
        <dbReference type="ChEBI" id="CHEBI:30616"/>
        <dbReference type="ChEBI" id="CHEBI:33019"/>
        <dbReference type="ChEBI" id="CHEBI:58048"/>
        <dbReference type="ChEBI" id="CHEBI:58359"/>
        <dbReference type="ChEBI" id="CHEBI:456215"/>
        <dbReference type="EC" id="6.3.5.4"/>
    </reaction>
</comment>
<evidence type="ECO:0000313" key="12">
    <source>
        <dbReference type="EMBL" id="MES1918121.1"/>
    </source>
</evidence>
<dbReference type="Gene3D" id="3.40.50.620">
    <property type="entry name" value="HUPs"/>
    <property type="match status" value="1"/>
</dbReference>
<dbReference type="EMBL" id="JBDODL010000017">
    <property type="protein sequence ID" value="MES1918121.1"/>
    <property type="molecule type" value="Genomic_DNA"/>
</dbReference>
<dbReference type="SUPFAM" id="SSF56235">
    <property type="entry name" value="N-terminal nucleophile aminohydrolases (Ntn hydrolases)"/>
    <property type="match status" value="1"/>
</dbReference>
<keyword evidence="3" id="KW-0436">Ligase</keyword>
<dbReference type="PIRSF" id="PIRSF001589">
    <property type="entry name" value="Asn_synthetase_glu-h"/>
    <property type="match status" value="1"/>
</dbReference>
<proteinExistence type="predicted"/>
<keyword evidence="13" id="KW-1185">Reference proteome</keyword>
<keyword evidence="7" id="KW-0061">Asparagine biosynthesis</keyword>
<keyword evidence="6 10" id="KW-0067">ATP-binding</keyword>
<dbReference type="CDD" id="cd00352">
    <property type="entry name" value="Gn_AT_II"/>
    <property type="match status" value="1"/>
</dbReference>
<evidence type="ECO:0000313" key="13">
    <source>
        <dbReference type="Proteomes" id="UP001439008"/>
    </source>
</evidence>
<dbReference type="PANTHER" id="PTHR11772:SF23">
    <property type="entry name" value="ASPARAGINE SYNTHETASE [GLUTAMINE-HYDROLYZING]"/>
    <property type="match status" value="1"/>
</dbReference>
<dbReference type="CDD" id="cd01991">
    <property type="entry name" value="Asn_synthase_B_C"/>
    <property type="match status" value="1"/>
</dbReference>
<dbReference type="InterPro" id="IPR014729">
    <property type="entry name" value="Rossmann-like_a/b/a_fold"/>
</dbReference>
<keyword evidence="5 10" id="KW-0547">Nucleotide-binding</keyword>
<dbReference type="InterPro" id="IPR006426">
    <property type="entry name" value="Asn_synth_AEB"/>
</dbReference>
<evidence type="ECO:0000256" key="6">
    <source>
        <dbReference type="ARBA" id="ARBA00022840"/>
    </source>
</evidence>
<accession>A0ABV2AEL2</accession>
<name>A0ABV2AEL2_9EUKA</name>
<evidence type="ECO:0000256" key="3">
    <source>
        <dbReference type="ARBA" id="ARBA00022598"/>
    </source>
</evidence>
<evidence type="ECO:0000256" key="8">
    <source>
        <dbReference type="ARBA" id="ARBA00030234"/>
    </source>
</evidence>
<dbReference type="Pfam" id="PF00733">
    <property type="entry name" value="Asn_synthase"/>
    <property type="match status" value="2"/>
</dbReference>
<feature type="domain" description="Glutamine amidotransferase type-2" evidence="11">
    <location>
        <begin position="2"/>
        <end position="210"/>
    </location>
</feature>
<dbReference type="InterPro" id="IPR050795">
    <property type="entry name" value="Asn_Synthetase"/>
</dbReference>
<dbReference type="InterPro" id="IPR017932">
    <property type="entry name" value="GATase_2_dom"/>
</dbReference>
<evidence type="ECO:0000256" key="5">
    <source>
        <dbReference type="ARBA" id="ARBA00022741"/>
    </source>
</evidence>
<sequence>MCGIFFYGGALKIRGKAKKELCERFRKLQHRGPDCSRVQYFNSNVMTGFHRLQVVDPTPAGMQPFVSSDGRFCSLVNGEIYNFREIAQFLKKKMSNYECKSDSDCEVVLNLFIYFLSKIREENRSRPEEEIYVETMRRVCKRVDGEYAIIIYDSEKQRVVFAVDELRVRPIFYGIDEDGGFYLSSEQKPLSFLPTISPVPAGSMGSRSVALGNKEALESAKISQHFDFESEKRRTDFKEISYSEAVQQLRNLLVDNLKRKLNPERSFAFLLSGGLDSSLVCAIASKLLAPRRIRTFTFGFSRRATDVIAAEEVAEYLDSIHETYIFNFEKGGRLVEEAIYFNESWDQTTTRASTAMLLGLKKMKKEHPEIAVVYSGEIADELLRGYLYNLLSPDPFSGRIDAIDRLRDISYFDGLRADRMVSSIGCELRLPFFSRSLLEFVLALPPEYIDPLSNQRVEKKILRDAFAGAKGEFLPEKVLWRTKHAMSDGTSEKDGWKDYLKSQAEKHVTHSRFEARAALYSHSTPQTKEDMWYREIFDSHGFAEESVPYKWMPSWCTETLLDSSATALSVFKEDRMDE</sequence>
<evidence type="ECO:0000256" key="9">
    <source>
        <dbReference type="ARBA" id="ARBA00048741"/>
    </source>
</evidence>
<dbReference type="Pfam" id="PF13537">
    <property type="entry name" value="GATase_7"/>
    <property type="match status" value="1"/>
</dbReference>
<keyword evidence="4" id="KW-0028">Amino-acid biosynthesis</keyword>
<evidence type="ECO:0000256" key="10">
    <source>
        <dbReference type="PIRNR" id="PIRNR001589"/>
    </source>
</evidence>
<dbReference type="SUPFAM" id="SSF52402">
    <property type="entry name" value="Adenine nucleotide alpha hydrolases-like"/>
    <property type="match status" value="1"/>
</dbReference>
<evidence type="ECO:0000256" key="2">
    <source>
        <dbReference type="ARBA" id="ARBA00012737"/>
    </source>
</evidence>
<dbReference type="InterPro" id="IPR001962">
    <property type="entry name" value="Asn_synthase"/>
</dbReference>
<dbReference type="PANTHER" id="PTHR11772">
    <property type="entry name" value="ASPARAGINE SYNTHETASE"/>
    <property type="match status" value="1"/>
</dbReference>
<evidence type="ECO:0000259" key="11">
    <source>
        <dbReference type="PROSITE" id="PS51278"/>
    </source>
</evidence>
<dbReference type="InterPro" id="IPR029055">
    <property type="entry name" value="Ntn_hydrolases_N"/>
</dbReference>
<organism evidence="12 13">
    <name type="scientific">Bonamia ostreae</name>
    <dbReference type="NCBI Taxonomy" id="126728"/>
    <lineage>
        <taxon>Eukaryota</taxon>
        <taxon>Sar</taxon>
        <taxon>Rhizaria</taxon>
        <taxon>Endomyxa</taxon>
        <taxon>Ascetosporea</taxon>
        <taxon>Haplosporida</taxon>
        <taxon>Bonamia</taxon>
    </lineage>
</organism>